<dbReference type="RefSeq" id="WP_181931420.1">
    <property type="nucleotide sequence ID" value="NZ_CP054698.1"/>
</dbReference>
<reference evidence="11" key="1">
    <citation type="submission" date="2020-06" db="EMBL/GenBank/DDBJ databases">
        <title>Nostoc edaphicum CCNP1411 genome.</title>
        <authorList>
            <person name="Fidor A."/>
            <person name="Grabski M."/>
            <person name="Gawor J."/>
            <person name="Gromadka R."/>
            <person name="Wegrzyn G."/>
            <person name="Mazur-Marzec H."/>
        </authorList>
    </citation>
    <scope>NUCLEOTIDE SEQUENCE [LARGE SCALE GENOMIC DNA]</scope>
    <source>
        <strain evidence="11">CCNP1411</strain>
    </source>
</reference>
<dbReference type="InterPro" id="IPR036890">
    <property type="entry name" value="HATPase_C_sf"/>
</dbReference>
<dbReference type="EC" id="2.7.13.3" evidence="2"/>
<evidence type="ECO:0000256" key="7">
    <source>
        <dbReference type="ARBA" id="ARBA00055745"/>
    </source>
</evidence>
<evidence type="ECO:0000313" key="11">
    <source>
        <dbReference type="Proteomes" id="UP000514713"/>
    </source>
</evidence>
<dbReference type="CDD" id="cd00082">
    <property type="entry name" value="HisKA"/>
    <property type="match status" value="1"/>
</dbReference>
<keyword evidence="3" id="KW-0597">Phosphoprotein</keyword>
<proteinExistence type="predicted"/>
<evidence type="ECO:0000256" key="8">
    <source>
        <dbReference type="SAM" id="Phobius"/>
    </source>
</evidence>
<dbReference type="CDD" id="cd00075">
    <property type="entry name" value="HATPase"/>
    <property type="match status" value="1"/>
</dbReference>
<dbReference type="FunFam" id="3.30.565.10:FF:000006">
    <property type="entry name" value="Sensor histidine kinase WalK"/>
    <property type="match status" value="1"/>
</dbReference>
<dbReference type="InterPro" id="IPR003594">
    <property type="entry name" value="HATPase_dom"/>
</dbReference>
<feature type="transmembrane region" description="Helical" evidence="8">
    <location>
        <begin position="12"/>
        <end position="31"/>
    </location>
</feature>
<protein>
    <recommendedName>
        <fullName evidence="2">histidine kinase</fullName>
        <ecNumber evidence="2">2.7.13.3</ecNumber>
    </recommendedName>
</protein>
<comment type="function">
    <text evidence="7">Photoreceptor which exists in two forms that are reversibly interconvertible by light: the R form that absorbs maximally in the red region of the spectrum and the FR form that absorbs maximally in the far-red region.</text>
</comment>
<dbReference type="InterPro" id="IPR003661">
    <property type="entry name" value="HisK_dim/P_dom"/>
</dbReference>
<dbReference type="Proteomes" id="UP000514713">
    <property type="component" value="Chromosome"/>
</dbReference>
<keyword evidence="6" id="KW-0902">Two-component regulatory system</keyword>
<dbReference type="PANTHER" id="PTHR43711:SF1">
    <property type="entry name" value="HISTIDINE KINASE 1"/>
    <property type="match status" value="1"/>
</dbReference>
<feature type="domain" description="Histidine kinase" evidence="9">
    <location>
        <begin position="203"/>
        <end position="420"/>
    </location>
</feature>
<evidence type="ECO:0000256" key="2">
    <source>
        <dbReference type="ARBA" id="ARBA00012438"/>
    </source>
</evidence>
<evidence type="ECO:0000259" key="9">
    <source>
        <dbReference type="PROSITE" id="PS50109"/>
    </source>
</evidence>
<evidence type="ECO:0000256" key="1">
    <source>
        <dbReference type="ARBA" id="ARBA00000085"/>
    </source>
</evidence>
<name>A0A7D7LAS9_9NOSO</name>
<keyword evidence="11" id="KW-1185">Reference proteome</keyword>
<dbReference type="InterPro" id="IPR004358">
    <property type="entry name" value="Sig_transdc_His_kin-like_C"/>
</dbReference>
<dbReference type="Pfam" id="PF00512">
    <property type="entry name" value="HisKA"/>
    <property type="match status" value="1"/>
</dbReference>
<feature type="transmembrane region" description="Helical" evidence="8">
    <location>
        <begin position="160"/>
        <end position="182"/>
    </location>
</feature>
<dbReference type="InterPro" id="IPR036097">
    <property type="entry name" value="HisK_dim/P_sf"/>
</dbReference>
<organism evidence="10 11">
    <name type="scientific">Nostoc edaphicum CCNP1411</name>
    <dbReference type="NCBI Taxonomy" id="1472755"/>
    <lineage>
        <taxon>Bacteria</taxon>
        <taxon>Bacillati</taxon>
        <taxon>Cyanobacteriota</taxon>
        <taxon>Cyanophyceae</taxon>
        <taxon>Nostocales</taxon>
        <taxon>Nostocaceae</taxon>
        <taxon>Nostoc</taxon>
    </lineage>
</organism>
<keyword evidence="8" id="KW-0472">Membrane</keyword>
<dbReference type="InterPro" id="IPR050736">
    <property type="entry name" value="Sensor_HK_Regulatory"/>
</dbReference>
<evidence type="ECO:0000256" key="5">
    <source>
        <dbReference type="ARBA" id="ARBA00022777"/>
    </source>
</evidence>
<dbReference type="GO" id="GO:0000155">
    <property type="term" value="F:phosphorelay sensor kinase activity"/>
    <property type="evidence" value="ECO:0007669"/>
    <property type="project" value="InterPro"/>
</dbReference>
<evidence type="ECO:0000256" key="3">
    <source>
        <dbReference type="ARBA" id="ARBA00022553"/>
    </source>
</evidence>
<dbReference type="Gene3D" id="1.10.287.130">
    <property type="match status" value="1"/>
</dbReference>
<dbReference type="SUPFAM" id="SSF55874">
    <property type="entry name" value="ATPase domain of HSP90 chaperone/DNA topoisomerase II/histidine kinase"/>
    <property type="match status" value="1"/>
</dbReference>
<dbReference type="PANTHER" id="PTHR43711">
    <property type="entry name" value="TWO-COMPONENT HISTIDINE KINASE"/>
    <property type="match status" value="1"/>
</dbReference>
<dbReference type="SMART" id="SM00387">
    <property type="entry name" value="HATPase_c"/>
    <property type="match status" value="1"/>
</dbReference>
<dbReference type="Gene3D" id="3.30.565.10">
    <property type="entry name" value="Histidine kinase-like ATPase, C-terminal domain"/>
    <property type="match status" value="1"/>
</dbReference>
<dbReference type="AlphaFoldDB" id="A0A7D7LAS9"/>
<evidence type="ECO:0000313" key="10">
    <source>
        <dbReference type="EMBL" id="QMS88238.1"/>
    </source>
</evidence>
<dbReference type="SMART" id="SM00388">
    <property type="entry name" value="HisKA"/>
    <property type="match status" value="1"/>
</dbReference>
<gene>
    <name evidence="10" type="ORF">HUN01_11775</name>
</gene>
<comment type="catalytic activity">
    <reaction evidence="1">
        <text>ATP + protein L-histidine = ADP + protein N-phospho-L-histidine.</text>
        <dbReference type="EC" id="2.7.13.3"/>
    </reaction>
</comment>
<keyword evidence="4" id="KW-0808">Transferase</keyword>
<sequence length="420" mass="47235">MFNRSRRNLASWFTLTMGSILIMFAAIVYYWEVIDKLEELDRLLYKKTSVMAANVKSELHNGQRQLDLEHVPLLGSMVQPLPDSQLVYASWYDEQKQLVQFFGTIPSDRLSISGGFDTIKTDSKVWLRQVTLPVYQNSLLIGYLQAAMPMTATENALAEFRMVLAISAPITLGVVALTGWWLGGLAMQPIRHNYDHLQRFTADASHELRSPLTAIISNAQYGFLSKTTDLEVQRQRFHKIFDVAKSMSTLVSNLLFLARYQGKLPTESLQVTDLNNLLVQIIDDYATQPDAQHLSLVSKLLNNSITVLGDADLLRQVVINLLNNSCKYTPAGGQVQLRLFTQSRWAVIQIIDNGIGIPEADLPYIFERFYRVDKKRSRQTGGFGLGLAIAQQIIQAHGGKISIKSVFQKGTTLEITLPLK</sequence>
<dbReference type="KEGG" id="ned:HUN01_11775"/>
<keyword evidence="5 10" id="KW-0418">Kinase</keyword>
<evidence type="ECO:0000256" key="4">
    <source>
        <dbReference type="ARBA" id="ARBA00022679"/>
    </source>
</evidence>
<keyword evidence="8" id="KW-1133">Transmembrane helix</keyword>
<dbReference type="PROSITE" id="PS50109">
    <property type="entry name" value="HIS_KIN"/>
    <property type="match status" value="1"/>
</dbReference>
<dbReference type="SUPFAM" id="SSF47384">
    <property type="entry name" value="Homodimeric domain of signal transducing histidine kinase"/>
    <property type="match status" value="1"/>
</dbReference>
<accession>A0A7D7LAS9</accession>
<keyword evidence="8" id="KW-0812">Transmembrane</keyword>
<dbReference type="Pfam" id="PF02518">
    <property type="entry name" value="HATPase_c"/>
    <property type="match status" value="1"/>
</dbReference>
<dbReference type="EMBL" id="CP054698">
    <property type="protein sequence ID" value="QMS88238.1"/>
    <property type="molecule type" value="Genomic_DNA"/>
</dbReference>
<dbReference type="PRINTS" id="PR00344">
    <property type="entry name" value="BCTRLSENSOR"/>
</dbReference>
<evidence type="ECO:0000256" key="6">
    <source>
        <dbReference type="ARBA" id="ARBA00023012"/>
    </source>
</evidence>
<dbReference type="InterPro" id="IPR005467">
    <property type="entry name" value="His_kinase_dom"/>
</dbReference>